<comment type="caution">
    <text evidence="8">Lacks conserved residue(s) required for the propagation of feature annotation.</text>
</comment>
<evidence type="ECO:0000256" key="5">
    <source>
        <dbReference type="ARBA" id="ARBA00022692"/>
    </source>
</evidence>
<feature type="domain" description="Casparian strip membrane protein" evidence="9">
    <location>
        <begin position="9"/>
        <end position="145"/>
    </location>
</feature>
<evidence type="ECO:0000256" key="4">
    <source>
        <dbReference type="ARBA" id="ARBA00022475"/>
    </source>
</evidence>
<comment type="caution">
    <text evidence="10">The sequence shown here is derived from an EMBL/GenBank/DDBJ whole genome shotgun (WGS) entry which is preliminary data.</text>
</comment>
<feature type="transmembrane region" description="Helical" evidence="8">
    <location>
        <begin position="55"/>
        <end position="76"/>
    </location>
</feature>
<dbReference type="PANTHER" id="PTHR36488:SF8">
    <property type="entry name" value="CASP-LIKE PROTEIN 1U1"/>
    <property type="match status" value="1"/>
</dbReference>
<gene>
    <name evidence="10" type="ORF">Acr_00g0072550</name>
</gene>
<proteinExistence type="inferred from homology"/>
<evidence type="ECO:0000256" key="8">
    <source>
        <dbReference type="RuleBase" id="RU361233"/>
    </source>
</evidence>
<dbReference type="OrthoDB" id="1906221at2759"/>
<accession>A0A7J0DTK5</accession>
<dbReference type="Pfam" id="PF04535">
    <property type="entry name" value="CASP_dom"/>
    <property type="match status" value="1"/>
</dbReference>
<comment type="similarity">
    <text evidence="2 8">Belongs to the Casparian strip membrane proteins (CASP) family.</text>
</comment>
<dbReference type="Proteomes" id="UP000585474">
    <property type="component" value="Unassembled WGS sequence"/>
</dbReference>
<feature type="transmembrane region" description="Helical" evidence="8">
    <location>
        <begin position="88"/>
        <end position="111"/>
    </location>
</feature>
<evidence type="ECO:0000313" key="11">
    <source>
        <dbReference type="Proteomes" id="UP000585474"/>
    </source>
</evidence>
<comment type="subunit">
    <text evidence="3 8">Homodimer and heterodimers.</text>
</comment>
<reference evidence="11" key="1">
    <citation type="submission" date="2019-07" db="EMBL/GenBank/DDBJ databases">
        <title>De Novo Assembly of kiwifruit Actinidia rufa.</title>
        <authorList>
            <person name="Sugita-Konishi S."/>
            <person name="Sato K."/>
            <person name="Mori E."/>
            <person name="Abe Y."/>
            <person name="Kisaki G."/>
            <person name="Hamano K."/>
            <person name="Suezawa K."/>
            <person name="Otani M."/>
            <person name="Fukuda T."/>
            <person name="Manabe T."/>
            <person name="Gomi K."/>
            <person name="Tabuchi M."/>
            <person name="Akimitsu K."/>
            <person name="Kataoka I."/>
        </authorList>
    </citation>
    <scope>NUCLEOTIDE SEQUENCE [LARGE SCALE GENOMIC DNA]</scope>
    <source>
        <strain evidence="11">cv. Fuchu</strain>
    </source>
</reference>
<keyword evidence="5 8" id="KW-0812">Transmembrane</keyword>
<feature type="transmembrane region" description="Helical" evidence="8">
    <location>
        <begin position="176"/>
        <end position="201"/>
    </location>
</feature>
<dbReference type="AlphaFoldDB" id="A0A7J0DTK5"/>
<keyword evidence="7 8" id="KW-0472">Membrane</keyword>
<feature type="transmembrane region" description="Helical" evidence="8">
    <location>
        <begin position="221"/>
        <end position="248"/>
    </location>
</feature>
<evidence type="ECO:0000256" key="6">
    <source>
        <dbReference type="ARBA" id="ARBA00022989"/>
    </source>
</evidence>
<keyword evidence="4 8" id="KW-1003">Cell membrane</keyword>
<dbReference type="InterPro" id="IPR006702">
    <property type="entry name" value="CASP_dom"/>
</dbReference>
<evidence type="ECO:0000256" key="2">
    <source>
        <dbReference type="ARBA" id="ARBA00007651"/>
    </source>
</evidence>
<dbReference type="InterPro" id="IPR006459">
    <property type="entry name" value="CASP/CASPL"/>
</dbReference>
<feature type="transmembrane region" description="Helical" evidence="8">
    <location>
        <begin position="143"/>
        <end position="164"/>
    </location>
</feature>
<dbReference type="NCBIfam" id="TIGR01569">
    <property type="entry name" value="A_tha_TIGR01569"/>
    <property type="match status" value="2"/>
</dbReference>
<evidence type="ECO:0000256" key="7">
    <source>
        <dbReference type="ARBA" id="ARBA00023136"/>
    </source>
</evidence>
<sequence>MKLMTMARTKRVFTLLLRVLALGATFAAAVVMATSHEKANMFGVRFEAKFSHTPAFKYFLIANVVGSAYSFLVLFLPSENLLWRLVAALDVVMTMVLTSGVSAALAIAYVGKKGNSHAGWLPICGPVENYCHHVGGALASGFIGVYFVIANGIASCYTFLVLFIPSGSLLWRPVAAVDVVVSTLIATGGTAGADVAYHMKYGNPQAGWQPYCPFVPAYCNYVFGAVSVCCIGALLQMLLTLYTFHIVINPLLDGSKL</sequence>
<comment type="subcellular location">
    <subcellularLocation>
        <location evidence="1 8">Cell membrane</location>
        <topology evidence="1 8">Multi-pass membrane protein</topology>
    </subcellularLocation>
</comment>
<keyword evidence="11" id="KW-1185">Reference proteome</keyword>
<dbReference type="EMBL" id="BJWL01000363">
    <property type="protein sequence ID" value="GFS41129.1"/>
    <property type="molecule type" value="Genomic_DNA"/>
</dbReference>
<evidence type="ECO:0000256" key="1">
    <source>
        <dbReference type="ARBA" id="ARBA00004651"/>
    </source>
</evidence>
<dbReference type="PANTHER" id="PTHR36488">
    <property type="entry name" value="CASP-LIKE PROTEIN 1U1"/>
    <property type="match status" value="1"/>
</dbReference>
<evidence type="ECO:0000313" key="10">
    <source>
        <dbReference type="EMBL" id="GFS41129.1"/>
    </source>
</evidence>
<keyword evidence="6 8" id="KW-1133">Transmembrane helix</keyword>
<evidence type="ECO:0000259" key="9">
    <source>
        <dbReference type="Pfam" id="PF04535"/>
    </source>
</evidence>
<dbReference type="InterPro" id="IPR044173">
    <property type="entry name" value="CASPL"/>
</dbReference>
<protein>
    <recommendedName>
        <fullName evidence="8">CASP-like protein</fullName>
    </recommendedName>
</protein>
<dbReference type="GO" id="GO:0005886">
    <property type="term" value="C:plasma membrane"/>
    <property type="evidence" value="ECO:0007669"/>
    <property type="project" value="UniProtKB-SubCell"/>
</dbReference>
<name>A0A7J0DTK5_9ERIC</name>
<organism evidence="10 11">
    <name type="scientific">Actinidia rufa</name>
    <dbReference type="NCBI Taxonomy" id="165716"/>
    <lineage>
        <taxon>Eukaryota</taxon>
        <taxon>Viridiplantae</taxon>
        <taxon>Streptophyta</taxon>
        <taxon>Embryophyta</taxon>
        <taxon>Tracheophyta</taxon>
        <taxon>Spermatophyta</taxon>
        <taxon>Magnoliopsida</taxon>
        <taxon>eudicotyledons</taxon>
        <taxon>Gunneridae</taxon>
        <taxon>Pentapetalae</taxon>
        <taxon>asterids</taxon>
        <taxon>Ericales</taxon>
        <taxon>Actinidiaceae</taxon>
        <taxon>Actinidia</taxon>
    </lineage>
</organism>
<evidence type="ECO:0000256" key="3">
    <source>
        <dbReference type="ARBA" id="ARBA00011489"/>
    </source>
</evidence>